<keyword evidence="5 7" id="KW-1133">Transmembrane helix</keyword>
<accession>A0A8J2UDX2</accession>
<reference evidence="8" key="1">
    <citation type="journal article" date="2014" name="Int. J. Syst. Evol. Microbiol.">
        <title>Complete genome sequence of Corynebacterium casei LMG S-19264T (=DSM 44701T), isolated from a smear-ripened cheese.</title>
        <authorList>
            <consortium name="US DOE Joint Genome Institute (JGI-PGF)"/>
            <person name="Walter F."/>
            <person name="Albersmeier A."/>
            <person name="Kalinowski J."/>
            <person name="Ruckert C."/>
        </authorList>
    </citation>
    <scope>NUCLEOTIDE SEQUENCE</scope>
    <source>
        <strain evidence="8">CGMCC 1.15448</strain>
    </source>
</reference>
<gene>
    <name evidence="8" type="ORF">GCM10011511_27900</name>
</gene>
<keyword evidence="3" id="KW-1003">Cell membrane</keyword>
<feature type="transmembrane region" description="Helical" evidence="7">
    <location>
        <begin position="145"/>
        <end position="164"/>
    </location>
</feature>
<dbReference type="EMBL" id="BMJC01000003">
    <property type="protein sequence ID" value="GGB03027.1"/>
    <property type="molecule type" value="Genomic_DNA"/>
</dbReference>
<feature type="transmembrane region" description="Helical" evidence="7">
    <location>
        <begin position="341"/>
        <end position="358"/>
    </location>
</feature>
<evidence type="ECO:0000313" key="8">
    <source>
        <dbReference type="EMBL" id="GGB03027.1"/>
    </source>
</evidence>
<feature type="transmembrane region" description="Helical" evidence="7">
    <location>
        <begin position="214"/>
        <end position="233"/>
    </location>
</feature>
<dbReference type="PANTHER" id="PTHR45826">
    <property type="entry name" value="POLYAMINE TRANSPORTER PUT1"/>
    <property type="match status" value="1"/>
</dbReference>
<dbReference type="GO" id="GO:0005886">
    <property type="term" value="C:plasma membrane"/>
    <property type="evidence" value="ECO:0007669"/>
    <property type="project" value="UniProtKB-SubCell"/>
</dbReference>
<evidence type="ECO:0000256" key="7">
    <source>
        <dbReference type="SAM" id="Phobius"/>
    </source>
</evidence>
<reference evidence="8" key="2">
    <citation type="submission" date="2020-09" db="EMBL/GenBank/DDBJ databases">
        <authorList>
            <person name="Sun Q."/>
            <person name="Zhou Y."/>
        </authorList>
    </citation>
    <scope>NUCLEOTIDE SEQUENCE</scope>
    <source>
        <strain evidence="8">CGMCC 1.15448</strain>
    </source>
</reference>
<feature type="transmembrane region" description="Helical" evidence="7">
    <location>
        <begin position="35"/>
        <end position="56"/>
    </location>
</feature>
<dbReference type="GO" id="GO:0022857">
    <property type="term" value="F:transmembrane transporter activity"/>
    <property type="evidence" value="ECO:0007669"/>
    <property type="project" value="InterPro"/>
</dbReference>
<proteinExistence type="predicted"/>
<feature type="transmembrane region" description="Helical" evidence="7">
    <location>
        <begin position="378"/>
        <end position="399"/>
    </location>
</feature>
<feature type="transmembrane region" description="Helical" evidence="7">
    <location>
        <begin position="315"/>
        <end position="335"/>
    </location>
</feature>
<sequence length="439" mass="48217">MRKLRPLQLAAVIFLTVSGGPYGLEPLFSYVGTHGAMLLLLVTPLLWDVPTILTVLELNSLMPVTGGYYQWVKHALGLRWAFFEGWWTWLYTFCDLTIYPVLFVTYAAFFFPEIAHYKIPVCLLIVWTSALLNIIGIVPVGKASLVLSAVVIVPFLLIFGLLFFGSHPVAIPTPALHNPQFSTLSLGLYTVMWNFIGWDNATTYAGEVARPVRSYFTSVCLAFLFTVSIYILATISVNQTGIDTSGFHEGDMPLIGVLLGGRWLGMLVAAGGMAGTLGLYSAVLLSVSRVPKVMADDQLLPTWFCALHRRFGTPYISILVSSAIVSILVVLSFSELVVMDIILYGAALTLEFLALIILRSKEPDRPRPFKIPLGKKGLVLLVIAPILVYSIALAGALMSSDTMQLPLGLGLGMLFSATLAWWVIRWRKPHLATQGPHIK</sequence>
<evidence type="ECO:0000256" key="1">
    <source>
        <dbReference type="ARBA" id="ARBA00004651"/>
    </source>
</evidence>
<feature type="transmembrane region" description="Helical" evidence="7">
    <location>
        <begin position="184"/>
        <end position="202"/>
    </location>
</feature>
<protein>
    <submittedName>
        <fullName evidence="8">Amino acid transporter</fullName>
    </submittedName>
</protein>
<feature type="transmembrane region" description="Helical" evidence="7">
    <location>
        <begin position="405"/>
        <end position="424"/>
    </location>
</feature>
<keyword evidence="6 7" id="KW-0472">Membrane</keyword>
<dbReference type="InterPro" id="IPR044566">
    <property type="entry name" value="RMV1-like"/>
</dbReference>
<comment type="subcellular location">
    <subcellularLocation>
        <location evidence="1">Cell membrane</location>
        <topology evidence="1">Multi-pass membrane protein</topology>
    </subcellularLocation>
</comment>
<evidence type="ECO:0000256" key="3">
    <source>
        <dbReference type="ARBA" id="ARBA00022475"/>
    </source>
</evidence>
<comment type="caution">
    <text evidence="8">The sequence shown here is derived from an EMBL/GenBank/DDBJ whole genome shotgun (WGS) entry which is preliminary data.</text>
</comment>
<dbReference type="PANTHER" id="PTHR45826:SF2">
    <property type="entry name" value="AMINO ACID TRANSPORTER"/>
    <property type="match status" value="1"/>
</dbReference>
<organism evidence="8 9">
    <name type="scientific">Puia dinghuensis</name>
    <dbReference type="NCBI Taxonomy" id="1792502"/>
    <lineage>
        <taxon>Bacteria</taxon>
        <taxon>Pseudomonadati</taxon>
        <taxon>Bacteroidota</taxon>
        <taxon>Chitinophagia</taxon>
        <taxon>Chitinophagales</taxon>
        <taxon>Chitinophagaceae</taxon>
        <taxon>Puia</taxon>
    </lineage>
</organism>
<evidence type="ECO:0000313" key="9">
    <source>
        <dbReference type="Proteomes" id="UP000607559"/>
    </source>
</evidence>
<keyword evidence="2" id="KW-0813">Transport</keyword>
<dbReference type="Pfam" id="PF13520">
    <property type="entry name" value="AA_permease_2"/>
    <property type="match status" value="1"/>
</dbReference>
<evidence type="ECO:0000256" key="4">
    <source>
        <dbReference type="ARBA" id="ARBA00022692"/>
    </source>
</evidence>
<keyword evidence="4 7" id="KW-0812">Transmembrane</keyword>
<dbReference type="Gene3D" id="1.20.1740.10">
    <property type="entry name" value="Amino acid/polyamine transporter I"/>
    <property type="match status" value="1"/>
</dbReference>
<dbReference type="PIRSF" id="PIRSF006060">
    <property type="entry name" value="AA_transporter"/>
    <property type="match status" value="1"/>
</dbReference>
<evidence type="ECO:0000256" key="6">
    <source>
        <dbReference type="ARBA" id="ARBA00023136"/>
    </source>
</evidence>
<feature type="transmembrane region" description="Helical" evidence="7">
    <location>
        <begin position="263"/>
        <end position="285"/>
    </location>
</feature>
<dbReference type="RefSeq" id="WP_188932641.1">
    <property type="nucleotide sequence ID" value="NZ_BMJC01000003.1"/>
</dbReference>
<feature type="transmembrane region" description="Helical" evidence="7">
    <location>
        <begin position="89"/>
        <end position="111"/>
    </location>
</feature>
<keyword evidence="9" id="KW-1185">Reference proteome</keyword>
<feature type="transmembrane region" description="Helical" evidence="7">
    <location>
        <begin position="117"/>
        <end position="138"/>
    </location>
</feature>
<evidence type="ECO:0000256" key="5">
    <source>
        <dbReference type="ARBA" id="ARBA00022989"/>
    </source>
</evidence>
<evidence type="ECO:0000256" key="2">
    <source>
        <dbReference type="ARBA" id="ARBA00022448"/>
    </source>
</evidence>
<dbReference type="InterPro" id="IPR002293">
    <property type="entry name" value="AA/rel_permease1"/>
</dbReference>
<dbReference type="AlphaFoldDB" id="A0A8J2UDX2"/>
<dbReference type="Proteomes" id="UP000607559">
    <property type="component" value="Unassembled WGS sequence"/>
</dbReference>
<name>A0A8J2UDX2_9BACT</name>